<dbReference type="SMART" id="SM00448">
    <property type="entry name" value="REC"/>
    <property type="match status" value="1"/>
</dbReference>
<keyword evidence="1" id="KW-0597">Phosphoprotein</keyword>
<gene>
    <name evidence="3" type="ORF">SAMN04488004_11271</name>
</gene>
<dbReference type="RefSeq" id="WP_090189874.1">
    <property type="nucleotide sequence ID" value="NZ_FOTF01000012.1"/>
</dbReference>
<dbReference type="InterPro" id="IPR001789">
    <property type="entry name" value="Sig_transdc_resp-reg_receiver"/>
</dbReference>
<evidence type="ECO:0000256" key="1">
    <source>
        <dbReference type="PROSITE-ProRule" id="PRU00169"/>
    </source>
</evidence>
<dbReference type="STRING" id="195913.SAMN04488004_11271"/>
<dbReference type="Proteomes" id="UP000199550">
    <property type="component" value="Unassembled WGS sequence"/>
</dbReference>
<dbReference type="Gene3D" id="3.40.50.2300">
    <property type="match status" value="1"/>
</dbReference>
<proteinExistence type="predicted"/>
<sequence length="129" mass="13715">MTYRHIKGATVLVAEDNMLVALNIALALEDREARVLGPCARVSEALQMIEGANIAGAILDVDLIDGPVTPLAQALIAKGLPIVFCTGVGLPAELKALIPNAEVFLKPTEPERLIDKLNQMISSRMQASS</sequence>
<keyword evidence="4" id="KW-1185">Reference proteome</keyword>
<evidence type="ECO:0000313" key="4">
    <source>
        <dbReference type="Proteomes" id="UP000199550"/>
    </source>
</evidence>
<organism evidence="3 4">
    <name type="scientific">Loktanella salsilacus</name>
    <dbReference type="NCBI Taxonomy" id="195913"/>
    <lineage>
        <taxon>Bacteria</taxon>
        <taxon>Pseudomonadati</taxon>
        <taxon>Pseudomonadota</taxon>
        <taxon>Alphaproteobacteria</taxon>
        <taxon>Rhodobacterales</taxon>
        <taxon>Roseobacteraceae</taxon>
        <taxon>Loktanella</taxon>
    </lineage>
</organism>
<reference evidence="3 4" key="1">
    <citation type="submission" date="2016-10" db="EMBL/GenBank/DDBJ databases">
        <authorList>
            <person name="de Groot N.N."/>
        </authorList>
    </citation>
    <scope>NUCLEOTIDE SEQUENCE [LARGE SCALE GENOMIC DNA]</scope>
    <source>
        <strain evidence="3 4">DSM 16199</strain>
    </source>
</reference>
<dbReference type="EMBL" id="FOTF01000012">
    <property type="protein sequence ID" value="SFL28412.1"/>
    <property type="molecule type" value="Genomic_DNA"/>
</dbReference>
<feature type="domain" description="Response regulatory" evidence="2">
    <location>
        <begin position="10"/>
        <end position="121"/>
    </location>
</feature>
<dbReference type="SUPFAM" id="SSF52172">
    <property type="entry name" value="CheY-like"/>
    <property type="match status" value="1"/>
</dbReference>
<dbReference type="OrthoDB" id="582170at2"/>
<evidence type="ECO:0000259" key="2">
    <source>
        <dbReference type="PROSITE" id="PS50110"/>
    </source>
</evidence>
<accession>A0A1I4GED0</accession>
<dbReference type="InterPro" id="IPR011006">
    <property type="entry name" value="CheY-like_superfamily"/>
</dbReference>
<name>A0A1I4GED0_9RHOB</name>
<protein>
    <submittedName>
        <fullName evidence="3">Response regulator receiver domain-containing protein</fullName>
    </submittedName>
</protein>
<dbReference type="GO" id="GO:0000160">
    <property type="term" value="P:phosphorelay signal transduction system"/>
    <property type="evidence" value="ECO:0007669"/>
    <property type="project" value="InterPro"/>
</dbReference>
<dbReference type="AlphaFoldDB" id="A0A1I4GED0"/>
<feature type="modified residue" description="4-aspartylphosphate" evidence="1">
    <location>
        <position position="60"/>
    </location>
</feature>
<evidence type="ECO:0000313" key="3">
    <source>
        <dbReference type="EMBL" id="SFL28412.1"/>
    </source>
</evidence>
<dbReference type="PROSITE" id="PS50110">
    <property type="entry name" value="RESPONSE_REGULATORY"/>
    <property type="match status" value="1"/>
</dbReference>